<evidence type="ECO:0000256" key="1">
    <source>
        <dbReference type="SAM" id="MobiDB-lite"/>
    </source>
</evidence>
<name>A0ABU9EBJ3_9BACT</name>
<feature type="transmembrane region" description="Helical" evidence="2">
    <location>
        <begin position="177"/>
        <end position="201"/>
    </location>
</feature>
<accession>A0ABU9EBJ3</accession>
<evidence type="ECO:0000313" key="3">
    <source>
        <dbReference type="EMBL" id="MEK9502106.1"/>
    </source>
</evidence>
<evidence type="ECO:0000313" key="4">
    <source>
        <dbReference type="Proteomes" id="UP001484239"/>
    </source>
</evidence>
<keyword evidence="4" id="KW-1185">Reference proteome</keyword>
<dbReference type="RefSeq" id="WP_405276713.1">
    <property type="nucleotide sequence ID" value="NZ_JBBHLI010000009.1"/>
</dbReference>
<organism evidence="3 4">
    <name type="scientific">Gaopeijia maritima</name>
    <dbReference type="NCBI Taxonomy" id="3119007"/>
    <lineage>
        <taxon>Bacteria</taxon>
        <taxon>Pseudomonadati</taxon>
        <taxon>Gemmatimonadota</taxon>
        <taxon>Longimicrobiia</taxon>
        <taxon>Gaopeijiales</taxon>
        <taxon>Gaopeijiaceae</taxon>
        <taxon>Gaopeijia</taxon>
    </lineage>
</organism>
<sequence>MSSPPPSPAPRYRIRTAERRPSPPARLAAAVRARLGPTSAAGRAARALLLVVLAWFTLRHLLDGDFRGIYAGLNLVLHEAGHLVFQYGGIAWLTAAGGTLFHLICIAGVGVAFWRQRDMFAVAVALWWAGTVFIEAAPYAADARAQVLPLVTVGDGPVGHDWYAMLEPLGLLAFDEVIGAALRLLGLATLLLALSAGAWMLRCMHRAARTEPGDL</sequence>
<keyword evidence="2" id="KW-0812">Transmembrane</keyword>
<feature type="transmembrane region" description="Helical" evidence="2">
    <location>
        <begin position="120"/>
        <end position="141"/>
    </location>
</feature>
<protein>
    <submittedName>
        <fullName evidence="3">Uncharacterized protein</fullName>
    </submittedName>
</protein>
<proteinExistence type="predicted"/>
<reference evidence="3 4" key="1">
    <citation type="submission" date="2024-02" db="EMBL/GenBank/DDBJ databases">
        <title>A novel Gemmatimonadota bacterium.</title>
        <authorList>
            <person name="Du Z.-J."/>
            <person name="Ye Y.-Q."/>
        </authorList>
    </citation>
    <scope>NUCLEOTIDE SEQUENCE [LARGE SCALE GENOMIC DNA]</scope>
    <source>
        <strain evidence="3 4">DH-20</strain>
    </source>
</reference>
<gene>
    <name evidence="3" type="ORF">WI372_14025</name>
</gene>
<evidence type="ECO:0000256" key="2">
    <source>
        <dbReference type="SAM" id="Phobius"/>
    </source>
</evidence>
<feature type="transmembrane region" description="Helical" evidence="2">
    <location>
        <begin position="90"/>
        <end position="113"/>
    </location>
</feature>
<dbReference type="Proteomes" id="UP001484239">
    <property type="component" value="Unassembled WGS sequence"/>
</dbReference>
<comment type="caution">
    <text evidence="3">The sequence shown here is derived from an EMBL/GenBank/DDBJ whole genome shotgun (WGS) entry which is preliminary data.</text>
</comment>
<keyword evidence="2" id="KW-1133">Transmembrane helix</keyword>
<keyword evidence="2" id="KW-0472">Membrane</keyword>
<dbReference type="EMBL" id="JBBHLI010000009">
    <property type="protein sequence ID" value="MEK9502106.1"/>
    <property type="molecule type" value="Genomic_DNA"/>
</dbReference>
<feature type="region of interest" description="Disordered" evidence="1">
    <location>
        <begin position="1"/>
        <end position="22"/>
    </location>
</feature>